<dbReference type="SUPFAM" id="SSF48452">
    <property type="entry name" value="TPR-like"/>
    <property type="match status" value="1"/>
</dbReference>
<organism evidence="2 3">
    <name type="scientific">Sporormia fimetaria CBS 119925</name>
    <dbReference type="NCBI Taxonomy" id="1340428"/>
    <lineage>
        <taxon>Eukaryota</taxon>
        <taxon>Fungi</taxon>
        <taxon>Dikarya</taxon>
        <taxon>Ascomycota</taxon>
        <taxon>Pezizomycotina</taxon>
        <taxon>Dothideomycetes</taxon>
        <taxon>Pleosporomycetidae</taxon>
        <taxon>Pleosporales</taxon>
        <taxon>Sporormiaceae</taxon>
        <taxon>Sporormia</taxon>
    </lineage>
</organism>
<dbReference type="Proteomes" id="UP000799440">
    <property type="component" value="Unassembled WGS sequence"/>
</dbReference>
<accession>A0A6A6UW33</accession>
<evidence type="ECO:0000313" key="3">
    <source>
        <dbReference type="Proteomes" id="UP000799440"/>
    </source>
</evidence>
<evidence type="ECO:0000256" key="1">
    <source>
        <dbReference type="SAM" id="MobiDB-lite"/>
    </source>
</evidence>
<dbReference type="OrthoDB" id="3791184at2759"/>
<sequence length="371" mass="41716">MTAGSLLSFSPQLLTLHSSSTLLSALINPSLSPPSTSPPRTPLAPDIHSYCSLACEAAAIMDYACKELLDDIARQLQPLREERDLWRTRAEAYKAAFEEQTHRLREAIEIVIAAKIELEHLRSLRHSQRPFLHSSSPRPVHIRNVSECSRSSNTLVSDASFDHCKAPIEWQSNALTQSHFGRVEQLVACDDLAKARDEIDRILPARLPNDARVEGLLLKSVICRASGPDWSLEALAQCSEALSLCQKLSELHRLLPKVQYHRGLCLLRLRELEQARDAFAAVGPCDPLHAQATKHRTSCDDELEFARLPKSRYAFDEHRTVTEGFLYSLKDFDSNRVEEHRARRVASSHQVQSWDDDPFRAAGDPPHDSIV</sequence>
<dbReference type="InterPro" id="IPR011990">
    <property type="entry name" value="TPR-like_helical_dom_sf"/>
</dbReference>
<name>A0A6A6UW33_9PLEO</name>
<evidence type="ECO:0000313" key="2">
    <source>
        <dbReference type="EMBL" id="KAF2741696.1"/>
    </source>
</evidence>
<feature type="region of interest" description="Disordered" evidence="1">
    <location>
        <begin position="343"/>
        <end position="371"/>
    </location>
</feature>
<dbReference type="EMBL" id="MU006630">
    <property type="protein sequence ID" value="KAF2741696.1"/>
    <property type="molecule type" value="Genomic_DNA"/>
</dbReference>
<gene>
    <name evidence="2" type="ORF">M011DRAFT_482333</name>
</gene>
<dbReference type="Gene3D" id="1.25.40.10">
    <property type="entry name" value="Tetratricopeptide repeat domain"/>
    <property type="match status" value="1"/>
</dbReference>
<protein>
    <submittedName>
        <fullName evidence="2">Uncharacterized protein</fullName>
    </submittedName>
</protein>
<reference evidence="2" key="1">
    <citation type="journal article" date="2020" name="Stud. Mycol.">
        <title>101 Dothideomycetes genomes: a test case for predicting lifestyles and emergence of pathogens.</title>
        <authorList>
            <person name="Haridas S."/>
            <person name="Albert R."/>
            <person name="Binder M."/>
            <person name="Bloem J."/>
            <person name="Labutti K."/>
            <person name="Salamov A."/>
            <person name="Andreopoulos B."/>
            <person name="Baker S."/>
            <person name="Barry K."/>
            <person name="Bills G."/>
            <person name="Bluhm B."/>
            <person name="Cannon C."/>
            <person name="Castanera R."/>
            <person name="Culley D."/>
            <person name="Daum C."/>
            <person name="Ezra D."/>
            <person name="Gonzalez J."/>
            <person name="Henrissat B."/>
            <person name="Kuo A."/>
            <person name="Liang C."/>
            <person name="Lipzen A."/>
            <person name="Lutzoni F."/>
            <person name="Magnuson J."/>
            <person name="Mondo S."/>
            <person name="Nolan M."/>
            <person name="Ohm R."/>
            <person name="Pangilinan J."/>
            <person name="Park H.-J."/>
            <person name="Ramirez L."/>
            <person name="Alfaro M."/>
            <person name="Sun H."/>
            <person name="Tritt A."/>
            <person name="Yoshinaga Y."/>
            <person name="Zwiers L.-H."/>
            <person name="Turgeon B."/>
            <person name="Goodwin S."/>
            <person name="Spatafora J."/>
            <person name="Crous P."/>
            <person name="Grigoriev I."/>
        </authorList>
    </citation>
    <scope>NUCLEOTIDE SEQUENCE</scope>
    <source>
        <strain evidence="2">CBS 119925</strain>
    </source>
</reference>
<proteinExistence type="predicted"/>
<dbReference type="AlphaFoldDB" id="A0A6A6UW33"/>
<keyword evidence="3" id="KW-1185">Reference proteome</keyword>